<evidence type="ECO:0000256" key="1">
    <source>
        <dbReference type="SAM" id="MobiDB-lite"/>
    </source>
</evidence>
<dbReference type="InterPro" id="IPR006597">
    <property type="entry name" value="Sel1-like"/>
</dbReference>
<keyword evidence="3" id="KW-1185">Reference proteome</keyword>
<dbReference type="Gene3D" id="1.25.40.10">
    <property type="entry name" value="Tetratricopeptide repeat domain"/>
    <property type="match status" value="2"/>
</dbReference>
<organism evidence="2 3">
    <name type="scientific">Rhizoclosmatium globosum</name>
    <dbReference type="NCBI Taxonomy" id="329046"/>
    <lineage>
        <taxon>Eukaryota</taxon>
        <taxon>Fungi</taxon>
        <taxon>Fungi incertae sedis</taxon>
        <taxon>Chytridiomycota</taxon>
        <taxon>Chytridiomycota incertae sedis</taxon>
        <taxon>Chytridiomycetes</taxon>
        <taxon>Chytridiales</taxon>
        <taxon>Chytriomycetaceae</taxon>
        <taxon>Rhizoclosmatium</taxon>
    </lineage>
</organism>
<evidence type="ECO:0008006" key="4">
    <source>
        <dbReference type="Google" id="ProtNLM"/>
    </source>
</evidence>
<dbReference type="EMBL" id="MCGO01000054">
    <property type="protein sequence ID" value="ORY36627.1"/>
    <property type="molecule type" value="Genomic_DNA"/>
</dbReference>
<dbReference type="InterPro" id="IPR019734">
    <property type="entry name" value="TPR_rpt"/>
</dbReference>
<sequence length="1095" mass="120334">MTSTHHAGMILDAIAAAFESTPNCGGRDAVLSAAAVGAAQKFSSNSAARTPWPPRPSVRTWKAANLDKVEASLVGFAEPGSPVKHVVENIQETELLLHPREAYDVAVSNILFWSTYTESFKTLYTLATNNHHPSKLFFSPDLSPISARYNDIGAAYLLGLFLADLGLINLAAEWFRFAANGGHASAMLEFGKILCTPGWAHFLTHNVSETSPTINTPNSPISLSPNDRSFDNVADTSLALSFLLKSYNLSPSSETAFTIGMIYLTSPSRNAFTRIAGLSPLSTTSPHFPKSPRVTSPSKTSVHSSPVFRDLPNAVTWLSRASKDIASDDLFSITAAYQLANIYLQTPSQSMNEKAVTLLHAIYAVCVAPYLLSLCLRYGIGTSKKPEEAHAWRNVSDMQRLRDYTLPSEVAKSIAKDKAKLFRDLFRGIENLVERDCRDGMLAYGLCWKFGVGCSVDSKKAFHWIERAGTVQRGKDVDMLLQIKDVSEVAALFGGKENKVSDSGIVLVAPPVPNIVKALSVDTKSVASLPPLPSNYTNPVKPQQNHVDLDVVYPPPSPIDDWLRAGVTVEETIDADRSRDRAQSQTDSAVVRAGATDPSPHLDSVIEAVGLIETSNTPTTCSAEVEESASQQPVSIVDAEHANMLNPRVFSIKGLPLSHLPILINLWGGSQAVQNLTTAQVCEKYLKPMTKASGLSLCAQLYLSPDPLLSSQVQDAKYFISHAWQYKFLDVVEALFHFAIQSNLNPETSIIWFDLFSNSQHNTAEKTFDWWQTVFMNAIKEIGNVVMVMQPWSDPIPLKRVWCLFEIYATAVTQSNFHVAMTVSEESKFLVKLMDDITSFQQIFSNVNILKTQSFNPSDRVAIFDVIQKNGGGFQACTRVGEFFALQGQVGGAVMILEEALKEAVRIYGMDDENTIKSKASLGSAYFKAGRTLTAMGNLATLYFSQKRYAEAEPLFLSDFEACKRLFGTDDVSTFKSMNNLGALYGKLNQVEEAESLLKDCLEQQARLVGRNHPDTLSTINNLGQLYVETDRGDEAIVLLLENFEGHKRTFGATHPTTVVALNTLAKAYSKMGRVEDAICLTAQYRYDTGQRFPF</sequence>
<dbReference type="SUPFAM" id="SSF81901">
    <property type="entry name" value="HCP-like"/>
    <property type="match status" value="1"/>
</dbReference>
<dbReference type="SMART" id="SM00028">
    <property type="entry name" value="TPR"/>
    <property type="match status" value="4"/>
</dbReference>
<comment type="caution">
    <text evidence="2">The sequence shown here is derived from an EMBL/GenBank/DDBJ whole genome shotgun (WGS) entry which is preliminary data.</text>
</comment>
<dbReference type="OrthoDB" id="410679at2759"/>
<dbReference type="AlphaFoldDB" id="A0A1Y2BPU9"/>
<evidence type="ECO:0000313" key="3">
    <source>
        <dbReference type="Proteomes" id="UP000193642"/>
    </source>
</evidence>
<dbReference type="InterPro" id="IPR011990">
    <property type="entry name" value="TPR-like_helical_dom_sf"/>
</dbReference>
<protein>
    <recommendedName>
        <fullName evidence="4">TPR-like protein</fullName>
    </recommendedName>
</protein>
<reference evidence="2 3" key="1">
    <citation type="submission" date="2016-07" db="EMBL/GenBank/DDBJ databases">
        <title>Pervasive Adenine N6-methylation of Active Genes in Fungi.</title>
        <authorList>
            <consortium name="DOE Joint Genome Institute"/>
            <person name="Mondo S.J."/>
            <person name="Dannebaum R.O."/>
            <person name="Kuo R.C."/>
            <person name="Labutti K."/>
            <person name="Haridas S."/>
            <person name="Kuo A."/>
            <person name="Salamov A."/>
            <person name="Ahrendt S.R."/>
            <person name="Lipzen A."/>
            <person name="Sullivan W."/>
            <person name="Andreopoulos W.B."/>
            <person name="Clum A."/>
            <person name="Lindquist E."/>
            <person name="Daum C."/>
            <person name="Ramamoorthy G.K."/>
            <person name="Gryganskyi A."/>
            <person name="Culley D."/>
            <person name="Magnuson J.K."/>
            <person name="James T.Y."/>
            <person name="O'Malley M.A."/>
            <person name="Stajich J.E."/>
            <person name="Spatafora J.W."/>
            <person name="Visel A."/>
            <person name="Grigoriev I.V."/>
        </authorList>
    </citation>
    <scope>NUCLEOTIDE SEQUENCE [LARGE SCALE GENOMIC DNA]</scope>
    <source>
        <strain evidence="2 3">JEL800</strain>
    </source>
</reference>
<gene>
    <name evidence="2" type="ORF">BCR33DRAFT_855083</name>
</gene>
<feature type="region of interest" description="Disordered" evidence="1">
    <location>
        <begin position="574"/>
        <end position="597"/>
    </location>
</feature>
<dbReference type="STRING" id="329046.A0A1Y2BPU9"/>
<evidence type="ECO:0000313" key="2">
    <source>
        <dbReference type="EMBL" id="ORY36627.1"/>
    </source>
</evidence>
<dbReference type="InterPro" id="IPR053137">
    <property type="entry name" value="NLR-like"/>
</dbReference>
<dbReference type="SMART" id="SM00671">
    <property type="entry name" value="SEL1"/>
    <property type="match status" value="3"/>
</dbReference>
<accession>A0A1Y2BPU9</accession>
<name>A0A1Y2BPU9_9FUNG</name>
<dbReference type="Pfam" id="PF13424">
    <property type="entry name" value="TPR_12"/>
    <property type="match status" value="2"/>
</dbReference>
<dbReference type="SUPFAM" id="SSF48452">
    <property type="entry name" value="TPR-like"/>
    <property type="match status" value="1"/>
</dbReference>
<dbReference type="PANTHER" id="PTHR46082:SF6">
    <property type="entry name" value="AAA+ ATPASE DOMAIN-CONTAINING PROTEIN-RELATED"/>
    <property type="match status" value="1"/>
</dbReference>
<dbReference type="PANTHER" id="PTHR46082">
    <property type="entry name" value="ATP/GTP-BINDING PROTEIN-RELATED"/>
    <property type="match status" value="1"/>
</dbReference>
<dbReference type="Proteomes" id="UP000193642">
    <property type="component" value="Unassembled WGS sequence"/>
</dbReference>
<proteinExistence type="predicted"/>